<feature type="region of interest" description="Disordered" evidence="1">
    <location>
        <begin position="708"/>
        <end position="732"/>
    </location>
</feature>
<dbReference type="Gene3D" id="1.10.510.10">
    <property type="entry name" value="Transferase(Phosphotransferase) domain 1"/>
    <property type="match status" value="1"/>
</dbReference>
<dbReference type="InterPro" id="IPR011009">
    <property type="entry name" value="Kinase-like_dom_sf"/>
</dbReference>
<evidence type="ECO:0000259" key="2">
    <source>
        <dbReference type="Pfam" id="PF17667"/>
    </source>
</evidence>
<feature type="region of interest" description="Disordered" evidence="1">
    <location>
        <begin position="588"/>
        <end position="686"/>
    </location>
</feature>
<reference evidence="3 4" key="1">
    <citation type="submission" date="2020-01" db="EMBL/GenBank/DDBJ databases">
        <authorList>
            <person name="Gupta K D."/>
        </authorList>
    </citation>
    <scope>NUCLEOTIDE SEQUENCE [LARGE SCALE GENOMIC DNA]</scope>
</reference>
<proteinExistence type="predicted"/>
<dbReference type="PROSITE" id="PS00109">
    <property type="entry name" value="PROTEIN_KINASE_TYR"/>
    <property type="match status" value="1"/>
</dbReference>
<name>A0A8S0WPR8_CYCAE</name>
<dbReference type="InterPro" id="IPR040976">
    <property type="entry name" value="Pkinase_fungal"/>
</dbReference>
<evidence type="ECO:0000313" key="3">
    <source>
        <dbReference type="EMBL" id="CAA7262392.1"/>
    </source>
</evidence>
<evidence type="ECO:0000256" key="1">
    <source>
        <dbReference type="SAM" id="MobiDB-lite"/>
    </source>
</evidence>
<dbReference type="AlphaFoldDB" id="A0A8S0WPR8"/>
<feature type="compositionally biased region" description="Polar residues" evidence="1">
    <location>
        <begin position="599"/>
        <end position="613"/>
    </location>
</feature>
<evidence type="ECO:0000313" key="4">
    <source>
        <dbReference type="Proteomes" id="UP000467700"/>
    </source>
</evidence>
<dbReference type="EMBL" id="CACVBS010000036">
    <property type="protein sequence ID" value="CAA7262392.1"/>
    <property type="molecule type" value="Genomic_DNA"/>
</dbReference>
<gene>
    <name evidence="3" type="ORF">AAE3_LOCUS4835</name>
</gene>
<dbReference type="Proteomes" id="UP000467700">
    <property type="component" value="Unassembled WGS sequence"/>
</dbReference>
<dbReference type="GO" id="GO:0004672">
    <property type="term" value="F:protein kinase activity"/>
    <property type="evidence" value="ECO:0007669"/>
    <property type="project" value="InterPro"/>
</dbReference>
<organism evidence="3 4">
    <name type="scientific">Cyclocybe aegerita</name>
    <name type="common">Black poplar mushroom</name>
    <name type="synonym">Agrocybe aegerita</name>
    <dbReference type="NCBI Taxonomy" id="1973307"/>
    <lineage>
        <taxon>Eukaryota</taxon>
        <taxon>Fungi</taxon>
        <taxon>Dikarya</taxon>
        <taxon>Basidiomycota</taxon>
        <taxon>Agaricomycotina</taxon>
        <taxon>Agaricomycetes</taxon>
        <taxon>Agaricomycetidae</taxon>
        <taxon>Agaricales</taxon>
        <taxon>Agaricineae</taxon>
        <taxon>Bolbitiaceae</taxon>
        <taxon>Cyclocybe</taxon>
    </lineage>
</organism>
<dbReference type="PANTHER" id="PTHR38248">
    <property type="entry name" value="FUNK1 6"/>
    <property type="match status" value="1"/>
</dbReference>
<feature type="domain" description="Fungal-type protein kinase" evidence="2">
    <location>
        <begin position="135"/>
        <end position="321"/>
    </location>
</feature>
<dbReference type="PANTHER" id="PTHR38248:SF2">
    <property type="entry name" value="FUNK1 11"/>
    <property type="match status" value="1"/>
</dbReference>
<feature type="compositionally biased region" description="Low complexity" evidence="1">
    <location>
        <begin position="622"/>
        <end position="634"/>
    </location>
</feature>
<sequence length="732" mass="83309">MTPMLEAEIKGSTQDVDDGFFNRVVEQRVRRTGVTDASITEFVQNSGLYNNNTKKWNNIKKTTVEKKLYEPFYKIFQKVIAAFKLEEREAINTFNVKIQHIEGDTGDTSLKTSPDLFIYGSGPNFYSENLKLKFEEKADYKYCASPCEVKTERNLEEKVLTQVGVYARQCFMQQGNRHYVYSLVMTEKRAFLLQFDRNGLLRSKYINIHENPKDFIYLILLISSPNCTTLGFDTTIYWRGDKRYIETLNEKGQRVEYEILKSKPLFQRRTIRGRGTLCWLGRDPDGKLRVIKDSWQAEGRGLESDLLQEVEGVQGIGQMVAFEPEKLTIAALRGMEGKELPTGMADRLFRRIILRAYGQQIDKFTNRRQLLHAFRDAVAGHQRLWDRNIIHRDISVNNILIGEEGAEEGWRGLLIDMDMAVRWQQAATMAAVDFRTGTRAFQAILVISSEMDKADGKILLAHDYLDDLQSFFYVFCWVCMRYTPTGERLKSPPLGDWETGTPSALISVKSAFLNPIVTEHNELVNTFGQAFQDLFDGLRDFTREMHRWKLLNRATMPNKLEDMKPHSDKNYAKFLKLVDKAIVALDKEQQGEQQPDPCPSSQQGPLSNSSEQPSVPAPPPSNSGSSQQIEPSSSMKRTRDQRDADENEMDVDEQDGPPAPKRTQTRSLRTQTRPLAQPLSGKAPAASTNVVAAVANPAAPVMRQSTRLRIGSTQAAPNVQAVMRRQSTRSRN</sequence>
<accession>A0A8S0WPR8</accession>
<protein>
    <recommendedName>
        <fullName evidence="2">Fungal-type protein kinase domain-containing protein</fullName>
    </recommendedName>
</protein>
<dbReference type="InterPro" id="IPR008266">
    <property type="entry name" value="Tyr_kinase_AS"/>
</dbReference>
<keyword evidence="4" id="KW-1185">Reference proteome</keyword>
<dbReference type="SUPFAM" id="SSF56112">
    <property type="entry name" value="Protein kinase-like (PK-like)"/>
    <property type="match status" value="1"/>
</dbReference>
<comment type="caution">
    <text evidence="3">The sequence shown here is derived from an EMBL/GenBank/DDBJ whole genome shotgun (WGS) entry which is preliminary data.</text>
</comment>
<feature type="compositionally biased region" description="Polar residues" evidence="1">
    <location>
        <begin position="708"/>
        <end position="717"/>
    </location>
</feature>
<feature type="domain" description="Fungal-type protein kinase" evidence="2">
    <location>
        <begin position="344"/>
        <end position="479"/>
    </location>
</feature>
<dbReference type="OrthoDB" id="5584477at2759"/>
<dbReference type="Pfam" id="PF17667">
    <property type="entry name" value="Pkinase_fungal"/>
    <property type="match status" value="2"/>
</dbReference>
<feature type="compositionally biased region" description="Acidic residues" evidence="1">
    <location>
        <begin position="645"/>
        <end position="655"/>
    </location>
</feature>